<proteinExistence type="predicted"/>
<dbReference type="EMBL" id="LCBB01000004">
    <property type="protein sequence ID" value="KKS03241.1"/>
    <property type="molecule type" value="Genomic_DNA"/>
</dbReference>
<evidence type="ECO:0000313" key="2">
    <source>
        <dbReference type="Proteomes" id="UP000033947"/>
    </source>
</evidence>
<accession>A0A0G0Y1E6</accession>
<protein>
    <submittedName>
        <fullName evidence="1">Uncharacterized protein</fullName>
    </submittedName>
</protein>
<dbReference type="Proteomes" id="UP000033947">
    <property type="component" value="Unassembled WGS sequence"/>
</dbReference>
<evidence type="ECO:0000313" key="1">
    <source>
        <dbReference type="EMBL" id="KKS03241.1"/>
    </source>
</evidence>
<dbReference type="AlphaFoldDB" id="A0A0G0Y1E6"/>
<organism evidence="1 2">
    <name type="scientific">candidate division WWE3 bacterium GW2011_GWC2_41_23</name>
    <dbReference type="NCBI Taxonomy" id="1619123"/>
    <lineage>
        <taxon>Bacteria</taxon>
        <taxon>Katanobacteria</taxon>
    </lineage>
</organism>
<gene>
    <name evidence="1" type="ORF">UU55_C0004G0030</name>
</gene>
<comment type="caution">
    <text evidence="1">The sequence shown here is derived from an EMBL/GenBank/DDBJ whole genome shotgun (WGS) entry which is preliminary data.</text>
</comment>
<reference evidence="1 2" key="1">
    <citation type="journal article" date="2015" name="Nature">
        <title>rRNA introns, odd ribosomes, and small enigmatic genomes across a large radiation of phyla.</title>
        <authorList>
            <person name="Brown C.T."/>
            <person name="Hug L.A."/>
            <person name="Thomas B.C."/>
            <person name="Sharon I."/>
            <person name="Castelle C.J."/>
            <person name="Singh A."/>
            <person name="Wilkins M.J."/>
            <person name="Williams K.H."/>
            <person name="Banfield J.F."/>
        </authorList>
    </citation>
    <scope>NUCLEOTIDE SEQUENCE [LARGE SCALE GENOMIC DNA]</scope>
</reference>
<name>A0A0G0Y1E6_UNCKA</name>
<sequence length="84" mass="10254">MFNVTKIQKYEDLTKLNISELMVYEIELQSYLQTHEPDMSKQGTVDVNDRPFDRQLYEEKKQQWYSIWVEYFTRPVEEGLDIKL</sequence>